<evidence type="ECO:0000313" key="4">
    <source>
        <dbReference type="EMBL" id="MFD2235289.1"/>
    </source>
</evidence>
<dbReference type="InterPro" id="IPR028932">
    <property type="entry name" value="TerB-C"/>
</dbReference>
<gene>
    <name evidence="4" type="ORF">ACFSNB_15885</name>
</gene>
<proteinExistence type="predicted"/>
<dbReference type="Pfam" id="PF15615">
    <property type="entry name" value="TerB_C"/>
    <property type="match status" value="1"/>
</dbReference>
<dbReference type="InterPro" id="IPR029024">
    <property type="entry name" value="TerB-like"/>
</dbReference>
<evidence type="ECO:0000313" key="5">
    <source>
        <dbReference type="Proteomes" id="UP001597296"/>
    </source>
</evidence>
<evidence type="ECO:0000259" key="3">
    <source>
        <dbReference type="Pfam" id="PF15615"/>
    </source>
</evidence>
<dbReference type="RefSeq" id="WP_377318329.1">
    <property type="nucleotide sequence ID" value="NZ_JBHUIY010000041.1"/>
</dbReference>
<comment type="caution">
    <text evidence="4">The sequence shown here is derived from an EMBL/GenBank/DDBJ whole genome shotgun (WGS) entry which is preliminary data.</text>
</comment>
<name>A0ABW5CDC7_9PROT</name>
<dbReference type="InterPro" id="IPR025266">
    <property type="entry name" value="TerB_N"/>
</dbReference>
<protein>
    <submittedName>
        <fullName evidence="4">TerB N-terminal domain-containing protein</fullName>
    </submittedName>
</protein>
<dbReference type="Pfam" id="PF05099">
    <property type="entry name" value="TerB"/>
    <property type="match status" value="1"/>
</dbReference>
<dbReference type="EMBL" id="JBHUIY010000041">
    <property type="protein sequence ID" value="MFD2235289.1"/>
    <property type="molecule type" value="Genomic_DNA"/>
</dbReference>
<dbReference type="InterPro" id="IPR007791">
    <property type="entry name" value="DjlA_N"/>
</dbReference>
<sequence length="687" mass="75368">MRWIPAGQSYDVAGFTIPDGLLYVGKPVGSTWNAPKCVIDPALPVARTNPDLSGQFMSYWPSYSTISPESRLAYLLWLAGGRKDPNANIGYVFLYFYGLERRLLYDRTSSEVELVVAEVSRLQQIYSGNNSFRRYSADFLEAVDLLQNPKIDDKPQISAEPVFGLSPRLLIGLGARVNDGTPLDADWLLAWLLAHPETRLRTPARRAFEEFRRLFTVRFAAAYPSGLKVKPPKGRIGKIPYRASSGDFTAELGGAFEAWPNVSTLTGPINKAMAIAESCMSDLEAFSRLLGKEADSRQSLRARLLLPVELLADAKGEVAAVRDWLGSLQMPVPVTELLSRLGLALAEGKLGKATARQMAESLERLGYGVEPDVRFGGRTAKPGEPVVVFPLPGGRSPQAMPGEAYSVAALVLSLSALVIHADKVVTAEEERYLLAQAESTTHLAPIERARLEALARWLLAVPPSMAQLKPRLVRASEQQRLDLARFAIAVAGADGHVAVEEVKLLERIYTVLELEPSRLFSDLHALEVQADEPVVVRSAGAVPIGRTIPRPTETDVDATQPVVLDMARIERIRSDTAKVSSLLSDIFVEEVGSIVLAASDKDAADDASVFDGLDRRHEALLRELISRSSWPRSEFEGLCRQMELMPDGALENLNEWSFTRFDEAFIEDDDPITINLSLLETASAAQP</sequence>
<dbReference type="CDD" id="cd07176">
    <property type="entry name" value="terB"/>
    <property type="match status" value="1"/>
</dbReference>
<dbReference type="Gene3D" id="1.10.3680.10">
    <property type="entry name" value="TerB-like"/>
    <property type="match status" value="1"/>
</dbReference>
<feature type="domain" description="Co-chaperone DjlA N-terminal" evidence="1">
    <location>
        <begin position="411"/>
        <end position="518"/>
    </location>
</feature>
<accession>A0ABW5CDC7</accession>
<evidence type="ECO:0000259" key="2">
    <source>
        <dbReference type="Pfam" id="PF13208"/>
    </source>
</evidence>
<dbReference type="SUPFAM" id="SSF158682">
    <property type="entry name" value="TerB-like"/>
    <property type="match status" value="1"/>
</dbReference>
<organism evidence="4 5">
    <name type="scientific">Phaeospirillum tilakii</name>
    <dbReference type="NCBI Taxonomy" id="741673"/>
    <lineage>
        <taxon>Bacteria</taxon>
        <taxon>Pseudomonadati</taxon>
        <taxon>Pseudomonadota</taxon>
        <taxon>Alphaproteobacteria</taxon>
        <taxon>Rhodospirillales</taxon>
        <taxon>Rhodospirillaceae</taxon>
        <taxon>Phaeospirillum</taxon>
    </lineage>
</organism>
<feature type="domain" description="TerB N-terminal" evidence="2">
    <location>
        <begin position="5"/>
        <end position="204"/>
    </location>
</feature>
<evidence type="ECO:0000259" key="1">
    <source>
        <dbReference type="Pfam" id="PF05099"/>
    </source>
</evidence>
<keyword evidence="5" id="KW-1185">Reference proteome</keyword>
<feature type="domain" description="TerB-C" evidence="3">
    <location>
        <begin position="556"/>
        <end position="680"/>
    </location>
</feature>
<dbReference type="Pfam" id="PF13208">
    <property type="entry name" value="TerB_N"/>
    <property type="match status" value="1"/>
</dbReference>
<reference evidence="5" key="1">
    <citation type="journal article" date="2019" name="Int. J. Syst. Evol. Microbiol.">
        <title>The Global Catalogue of Microorganisms (GCM) 10K type strain sequencing project: providing services to taxonomists for standard genome sequencing and annotation.</title>
        <authorList>
            <consortium name="The Broad Institute Genomics Platform"/>
            <consortium name="The Broad Institute Genome Sequencing Center for Infectious Disease"/>
            <person name="Wu L."/>
            <person name="Ma J."/>
        </authorList>
    </citation>
    <scope>NUCLEOTIDE SEQUENCE [LARGE SCALE GENOMIC DNA]</scope>
    <source>
        <strain evidence="5">KCTC 15012</strain>
    </source>
</reference>
<dbReference type="Proteomes" id="UP001597296">
    <property type="component" value="Unassembled WGS sequence"/>
</dbReference>